<keyword evidence="4" id="KW-1185">Reference proteome</keyword>
<dbReference type="AlphaFoldDB" id="D0BKG3"/>
<evidence type="ECO:0000313" key="4">
    <source>
        <dbReference type="Proteomes" id="UP000002939"/>
    </source>
</evidence>
<evidence type="ECO:0000256" key="1">
    <source>
        <dbReference type="ARBA" id="ARBA00006226"/>
    </source>
</evidence>
<sequence length="105" mass="12356">MTKIEVKITKNAEKDMMLIYEYILNDLKSPQTALKYFNQLASSINSLNLFPERCPIVKEFIKLGIKIRRLNVNNHAIFYKYENHIVTILRVFHASSNLEKLIKDL</sequence>
<dbReference type="Proteomes" id="UP000002939">
    <property type="component" value="Unassembled WGS sequence"/>
</dbReference>
<dbReference type="InterPro" id="IPR051803">
    <property type="entry name" value="TA_system_RelE-like_toxin"/>
</dbReference>
<reference evidence="3" key="1">
    <citation type="submission" date="2009-09" db="EMBL/GenBank/DDBJ databases">
        <authorList>
            <consortium name="The Broad Institute Genome Sequencing Platform"/>
            <person name="Ward D."/>
            <person name="Feldgarden M."/>
            <person name="Earl A."/>
            <person name="Young S.K."/>
            <person name="Zeng Q."/>
            <person name="Koehrsen M."/>
            <person name="Alvarado L."/>
            <person name="Berlin A."/>
            <person name="Bochicchio J."/>
            <person name="Borenstein D."/>
            <person name="Chapman S.B."/>
            <person name="Chen Z."/>
            <person name="Engels R."/>
            <person name="Freedman E."/>
            <person name="Gellesch M."/>
            <person name="Goldberg J."/>
            <person name="Griggs A."/>
            <person name="Gujja S."/>
            <person name="Heilman E."/>
            <person name="Heiman D."/>
            <person name="Hepburn T."/>
            <person name="Howarth C."/>
            <person name="Jen D."/>
            <person name="Larson L."/>
            <person name="Lewis B."/>
            <person name="Mehta T."/>
            <person name="Park D."/>
            <person name="Pearson M."/>
            <person name="Roberts A."/>
            <person name="Saif S."/>
            <person name="Shea T."/>
            <person name="Shenoy N."/>
            <person name="Sisk P."/>
            <person name="Stolte C."/>
            <person name="Sykes S."/>
            <person name="Thomson T."/>
            <person name="Walk T."/>
            <person name="White J."/>
            <person name="Yandava C."/>
            <person name="Sibley C.D."/>
            <person name="Field T.R."/>
            <person name="Grinwis M."/>
            <person name="Eshaghurshan C.S."/>
            <person name="Surette M.G."/>
            <person name="Haas B."/>
            <person name="Nusbaum C."/>
            <person name="Birren B."/>
        </authorList>
    </citation>
    <scope>NUCLEOTIDE SEQUENCE [LARGE SCALE GENOMIC DNA]</scope>
    <source>
        <strain evidence="3">ATCC 700633</strain>
    </source>
</reference>
<dbReference type="InterPro" id="IPR035093">
    <property type="entry name" value="RelE/ParE_toxin_dom_sf"/>
</dbReference>
<dbReference type="OrthoDB" id="362857at2"/>
<evidence type="ECO:0000313" key="3">
    <source>
        <dbReference type="EMBL" id="EEW93566.1"/>
    </source>
</evidence>
<proteinExistence type="inferred from homology"/>
<dbReference type="STRING" id="626369.HMPREF0446_00448"/>
<reference evidence="3" key="2">
    <citation type="submission" date="2011-10" db="EMBL/GenBank/DDBJ databases">
        <title>The Genome Sequence of Granulicatella elegans ATCC 700633.</title>
        <authorList>
            <consortium name="The Broad Institute Genome Sequencing Platform"/>
            <consortium name="The Broad Institute Genome Sequencing Center for Infectious Disease"/>
            <person name="Earl A."/>
            <person name="Ward D."/>
            <person name="Feldgarden M."/>
            <person name="Gevers D."/>
            <person name="Sibley C.D."/>
            <person name="Field T.R."/>
            <person name="Grinwis M."/>
            <person name="Eshaghurshan C.S."/>
            <person name="Surette M.G."/>
            <person name="Young S.K."/>
            <person name="Zeng Q."/>
            <person name="Gargeya S."/>
            <person name="Fitzgerald M."/>
            <person name="Haas B."/>
            <person name="Abouelleil A."/>
            <person name="Alvarado L."/>
            <person name="Arachchi H.M."/>
            <person name="Berlin A."/>
            <person name="Brown A."/>
            <person name="Chapman S.B."/>
            <person name="Chen Z."/>
            <person name="Dunbar C."/>
            <person name="Freedman E."/>
            <person name="Gearin G."/>
            <person name="Goldberg J."/>
            <person name="Griggs A."/>
            <person name="Gujja S."/>
            <person name="Heiman D."/>
            <person name="Howarth C."/>
            <person name="Larson L."/>
            <person name="Lui A."/>
            <person name="MacDonald P.J.P."/>
            <person name="Montmayeur A."/>
            <person name="Murphy C."/>
            <person name="Neiman D."/>
            <person name="Pearson M."/>
            <person name="Priest M."/>
            <person name="Roberts A."/>
            <person name="Saif S."/>
            <person name="Shea T."/>
            <person name="Shenoy N."/>
            <person name="Sisk P."/>
            <person name="Stolte C."/>
            <person name="Sykes S."/>
            <person name="Wortman J."/>
            <person name="Nusbaum C."/>
            <person name="Birren B."/>
        </authorList>
    </citation>
    <scope>NUCLEOTIDE SEQUENCE [LARGE SCALE GENOMIC DNA]</scope>
    <source>
        <strain evidence="3">ATCC 700633</strain>
    </source>
</reference>
<dbReference type="InterPro" id="IPR007712">
    <property type="entry name" value="RelE/ParE_toxin"/>
</dbReference>
<gene>
    <name evidence="3" type="ORF">HMPREF0446_00448</name>
</gene>
<comment type="similarity">
    <text evidence="1">Belongs to the RelE toxin family.</text>
</comment>
<dbReference type="Pfam" id="PF05016">
    <property type="entry name" value="ParE_toxin"/>
    <property type="match status" value="1"/>
</dbReference>
<dbReference type="HOGENOM" id="CLU_147162_6_3_9"/>
<protein>
    <recommendedName>
        <fullName evidence="5">RelE/StbE family addiction module toxin</fullName>
    </recommendedName>
</protein>
<accession>D0BKG3</accession>
<evidence type="ECO:0000256" key="2">
    <source>
        <dbReference type="ARBA" id="ARBA00022649"/>
    </source>
</evidence>
<dbReference type="Gene3D" id="3.30.2310.20">
    <property type="entry name" value="RelE-like"/>
    <property type="match status" value="1"/>
</dbReference>
<dbReference type="RefSeq" id="WP_006702722.1">
    <property type="nucleotide sequence ID" value="NZ_KI391971.1"/>
</dbReference>
<dbReference type="EMBL" id="ACRF02000013">
    <property type="protein sequence ID" value="EEW93566.1"/>
    <property type="molecule type" value="Genomic_DNA"/>
</dbReference>
<comment type="caution">
    <text evidence="3">The sequence shown here is derived from an EMBL/GenBank/DDBJ whole genome shotgun (WGS) entry which is preliminary data.</text>
</comment>
<keyword evidence="2" id="KW-1277">Toxin-antitoxin system</keyword>
<organism evidence="3 4">
    <name type="scientific">Granulicatella elegans ATCC 700633</name>
    <dbReference type="NCBI Taxonomy" id="626369"/>
    <lineage>
        <taxon>Bacteria</taxon>
        <taxon>Bacillati</taxon>
        <taxon>Bacillota</taxon>
        <taxon>Bacilli</taxon>
        <taxon>Lactobacillales</taxon>
        <taxon>Carnobacteriaceae</taxon>
        <taxon>Granulicatella</taxon>
    </lineage>
</organism>
<evidence type="ECO:0008006" key="5">
    <source>
        <dbReference type="Google" id="ProtNLM"/>
    </source>
</evidence>
<dbReference type="PANTHER" id="PTHR33755">
    <property type="entry name" value="TOXIN PARE1-RELATED"/>
    <property type="match status" value="1"/>
</dbReference>
<name>D0BKG3_9LACT</name>
<dbReference type="eggNOG" id="COG3668">
    <property type="taxonomic scope" value="Bacteria"/>
</dbReference>